<dbReference type="EMBL" id="BTSY01000005">
    <property type="protein sequence ID" value="GMT27784.1"/>
    <property type="molecule type" value="Genomic_DNA"/>
</dbReference>
<dbReference type="PROSITE" id="PS51363">
    <property type="entry name" value="W2"/>
    <property type="match status" value="1"/>
</dbReference>
<accession>A0AAV5W737</accession>
<evidence type="ECO:0000313" key="3">
    <source>
        <dbReference type="Proteomes" id="UP001432322"/>
    </source>
</evidence>
<sequence>KVATLLFVAFLRLPGNEELDKLKKRIDDFNILLMQYYLIPSAKYMLLEGIKIHLSSMPSFSPLVVDTIKYLVDDSRRIISKKAIIDWYEDLMKDEEKSAILPLAKEVVEALM</sequence>
<protein>
    <recommendedName>
        <fullName evidence="1">W2 domain-containing protein</fullName>
    </recommendedName>
</protein>
<gene>
    <name evidence="2" type="ORF">PFISCL1PPCAC_19081</name>
</gene>
<comment type="caution">
    <text evidence="2">The sequence shown here is derived from an EMBL/GenBank/DDBJ whole genome shotgun (WGS) entry which is preliminary data.</text>
</comment>
<dbReference type="InterPro" id="IPR003307">
    <property type="entry name" value="W2_domain"/>
</dbReference>
<evidence type="ECO:0000259" key="1">
    <source>
        <dbReference type="PROSITE" id="PS51363"/>
    </source>
</evidence>
<evidence type="ECO:0000313" key="2">
    <source>
        <dbReference type="EMBL" id="GMT27784.1"/>
    </source>
</evidence>
<name>A0AAV5W737_9BILA</name>
<proteinExistence type="predicted"/>
<feature type="non-terminal residue" evidence="2">
    <location>
        <position position="1"/>
    </location>
</feature>
<feature type="domain" description="W2" evidence="1">
    <location>
        <begin position="1"/>
        <end position="112"/>
    </location>
</feature>
<dbReference type="Proteomes" id="UP001432322">
    <property type="component" value="Unassembled WGS sequence"/>
</dbReference>
<reference evidence="2" key="1">
    <citation type="submission" date="2023-10" db="EMBL/GenBank/DDBJ databases">
        <title>Genome assembly of Pristionchus species.</title>
        <authorList>
            <person name="Yoshida K."/>
            <person name="Sommer R.J."/>
        </authorList>
    </citation>
    <scope>NUCLEOTIDE SEQUENCE</scope>
    <source>
        <strain evidence="2">RS5133</strain>
    </source>
</reference>
<dbReference type="Gene3D" id="1.25.40.180">
    <property type="match status" value="1"/>
</dbReference>
<organism evidence="2 3">
    <name type="scientific">Pristionchus fissidentatus</name>
    <dbReference type="NCBI Taxonomy" id="1538716"/>
    <lineage>
        <taxon>Eukaryota</taxon>
        <taxon>Metazoa</taxon>
        <taxon>Ecdysozoa</taxon>
        <taxon>Nematoda</taxon>
        <taxon>Chromadorea</taxon>
        <taxon>Rhabditida</taxon>
        <taxon>Rhabditina</taxon>
        <taxon>Diplogasteromorpha</taxon>
        <taxon>Diplogasteroidea</taxon>
        <taxon>Neodiplogasteridae</taxon>
        <taxon>Pristionchus</taxon>
    </lineage>
</organism>
<keyword evidence="3" id="KW-1185">Reference proteome</keyword>
<dbReference type="AlphaFoldDB" id="A0AAV5W737"/>